<evidence type="ECO:0000313" key="2">
    <source>
        <dbReference type="EMBL" id="KAH7138586.1"/>
    </source>
</evidence>
<feature type="compositionally biased region" description="Polar residues" evidence="1">
    <location>
        <begin position="8"/>
        <end position="24"/>
    </location>
</feature>
<feature type="region of interest" description="Disordered" evidence="1">
    <location>
        <begin position="82"/>
        <end position="127"/>
    </location>
</feature>
<reference evidence="2" key="1">
    <citation type="journal article" date="2021" name="Nat. Commun.">
        <title>Genetic determinants of endophytism in the Arabidopsis root mycobiome.</title>
        <authorList>
            <person name="Mesny F."/>
            <person name="Miyauchi S."/>
            <person name="Thiergart T."/>
            <person name="Pickel B."/>
            <person name="Atanasova L."/>
            <person name="Karlsson M."/>
            <person name="Huettel B."/>
            <person name="Barry K.W."/>
            <person name="Haridas S."/>
            <person name="Chen C."/>
            <person name="Bauer D."/>
            <person name="Andreopoulos W."/>
            <person name="Pangilinan J."/>
            <person name="LaButti K."/>
            <person name="Riley R."/>
            <person name="Lipzen A."/>
            <person name="Clum A."/>
            <person name="Drula E."/>
            <person name="Henrissat B."/>
            <person name="Kohler A."/>
            <person name="Grigoriev I.V."/>
            <person name="Martin F.M."/>
            <person name="Hacquard S."/>
        </authorList>
    </citation>
    <scope>NUCLEOTIDE SEQUENCE</scope>
    <source>
        <strain evidence="2">MPI-CAGE-CH-0243</strain>
    </source>
</reference>
<organism evidence="2 3">
    <name type="scientific">Dendryphion nanum</name>
    <dbReference type="NCBI Taxonomy" id="256645"/>
    <lineage>
        <taxon>Eukaryota</taxon>
        <taxon>Fungi</taxon>
        <taxon>Dikarya</taxon>
        <taxon>Ascomycota</taxon>
        <taxon>Pezizomycotina</taxon>
        <taxon>Dothideomycetes</taxon>
        <taxon>Pleosporomycetidae</taxon>
        <taxon>Pleosporales</taxon>
        <taxon>Torulaceae</taxon>
        <taxon>Dendryphion</taxon>
    </lineage>
</organism>
<evidence type="ECO:0000256" key="1">
    <source>
        <dbReference type="SAM" id="MobiDB-lite"/>
    </source>
</evidence>
<keyword evidence="3" id="KW-1185">Reference proteome</keyword>
<comment type="caution">
    <text evidence="2">The sequence shown here is derived from an EMBL/GenBank/DDBJ whole genome shotgun (WGS) entry which is preliminary data.</text>
</comment>
<accession>A0A9P9J070</accession>
<gene>
    <name evidence="2" type="ORF">B0J11DRAFT_20362</name>
</gene>
<dbReference type="Proteomes" id="UP000700596">
    <property type="component" value="Unassembled WGS sequence"/>
</dbReference>
<feature type="region of interest" description="Disordered" evidence="1">
    <location>
        <begin position="1"/>
        <end position="24"/>
    </location>
</feature>
<proteinExistence type="predicted"/>
<evidence type="ECO:0000313" key="3">
    <source>
        <dbReference type="Proteomes" id="UP000700596"/>
    </source>
</evidence>
<feature type="compositionally biased region" description="Basic and acidic residues" evidence="1">
    <location>
        <begin position="96"/>
        <end position="108"/>
    </location>
</feature>
<name>A0A9P9J070_9PLEO</name>
<dbReference type="AlphaFoldDB" id="A0A9P9J070"/>
<dbReference type="EMBL" id="JAGMWT010000001">
    <property type="protein sequence ID" value="KAH7138586.1"/>
    <property type="molecule type" value="Genomic_DNA"/>
</dbReference>
<protein>
    <submittedName>
        <fullName evidence="2">Uncharacterized protein</fullName>
    </submittedName>
</protein>
<sequence length="240" mass="26712">MLVDAGQHNRNPNKPASNLFTPSPHLTSPNTTHCLTLHMEISHRLECFRHCNIPPPGPHRHAYCPLTLTRGTHRLPVYQSTQVAPVAQSHPITRATPRDSPSKSRRNETSSPSTTPQSDEEGKNKKGKRGVVYDLFQVPNYERVERSGAIHLIPYPSLPNLLPCLPFPNPHHTSASDNVQRSPPPLVPLPLPPEPSLPHNNLPKRKESNLVIQVRYTLSSFQCMHASLNLNPSPNPKSGF</sequence>